<comment type="similarity">
    <text evidence="2">Belongs to the EamA transporter family.</text>
</comment>
<comment type="caution">
    <text evidence="9">The sequence shown here is derived from an EMBL/GenBank/DDBJ whole genome shotgun (WGS) entry which is preliminary data.</text>
</comment>
<feature type="domain" description="EamA" evidence="8">
    <location>
        <begin position="9"/>
        <end position="138"/>
    </location>
</feature>
<feature type="transmembrane region" description="Helical" evidence="7">
    <location>
        <begin position="185"/>
        <end position="205"/>
    </location>
</feature>
<feature type="transmembrane region" description="Helical" evidence="7">
    <location>
        <begin position="65"/>
        <end position="84"/>
    </location>
</feature>
<proteinExistence type="inferred from homology"/>
<evidence type="ECO:0000256" key="4">
    <source>
        <dbReference type="ARBA" id="ARBA00022692"/>
    </source>
</evidence>
<dbReference type="InterPro" id="IPR050638">
    <property type="entry name" value="AA-Vitamin_Transporters"/>
</dbReference>
<dbReference type="InterPro" id="IPR037185">
    <property type="entry name" value="EmrE-like"/>
</dbReference>
<keyword evidence="6 7" id="KW-0472">Membrane</keyword>
<evidence type="ECO:0000256" key="2">
    <source>
        <dbReference type="ARBA" id="ARBA00007362"/>
    </source>
</evidence>
<keyword evidence="5 7" id="KW-1133">Transmembrane helix</keyword>
<reference evidence="9 10" key="1">
    <citation type="submission" date="2017-02" db="EMBL/GenBank/DDBJ databases">
        <title>Bacillus pseudomycoides isolate FSL K6-0042.</title>
        <authorList>
            <person name="Kovac J."/>
        </authorList>
    </citation>
    <scope>NUCLEOTIDE SEQUENCE [LARGE SCALE GENOMIC DNA]</scope>
    <source>
        <strain evidence="9 10">FSL K6-0042</strain>
    </source>
</reference>
<accession>A0A1Y3M672</accession>
<dbReference type="SUPFAM" id="SSF103481">
    <property type="entry name" value="Multidrug resistance efflux transporter EmrE"/>
    <property type="match status" value="2"/>
</dbReference>
<evidence type="ECO:0000256" key="6">
    <source>
        <dbReference type="ARBA" id="ARBA00023136"/>
    </source>
</evidence>
<dbReference type="GO" id="GO:0005886">
    <property type="term" value="C:plasma membrane"/>
    <property type="evidence" value="ECO:0007669"/>
    <property type="project" value="UniProtKB-SubCell"/>
</dbReference>
<keyword evidence="3" id="KW-1003">Cell membrane</keyword>
<dbReference type="Pfam" id="PF00892">
    <property type="entry name" value="EamA"/>
    <property type="match status" value="2"/>
</dbReference>
<name>A0A1Y3M672_9BACI</name>
<gene>
    <name evidence="9" type="ORF">BW425_26710</name>
</gene>
<comment type="subcellular location">
    <subcellularLocation>
        <location evidence="1">Cell membrane</location>
        <topology evidence="1">Multi-pass membrane protein</topology>
    </subcellularLocation>
</comment>
<dbReference type="RefSeq" id="WP_088094690.1">
    <property type="nucleotide sequence ID" value="NZ_JBALMA010000522.1"/>
</dbReference>
<feature type="domain" description="EamA" evidence="8">
    <location>
        <begin position="155"/>
        <end position="288"/>
    </location>
</feature>
<evidence type="ECO:0000313" key="9">
    <source>
        <dbReference type="EMBL" id="OUM45918.1"/>
    </source>
</evidence>
<feature type="transmembrane region" description="Helical" evidence="7">
    <location>
        <begin position="30"/>
        <end position="53"/>
    </location>
</feature>
<feature type="transmembrane region" description="Helical" evidence="7">
    <location>
        <begin position="7"/>
        <end position="24"/>
    </location>
</feature>
<dbReference type="InterPro" id="IPR000620">
    <property type="entry name" value="EamA_dom"/>
</dbReference>
<evidence type="ECO:0000256" key="1">
    <source>
        <dbReference type="ARBA" id="ARBA00004651"/>
    </source>
</evidence>
<evidence type="ECO:0000259" key="8">
    <source>
        <dbReference type="Pfam" id="PF00892"/>
    </source>
</evidence>
<dbReference type="AlphaFoldDB" id="A0A1Y3M672"/>
<evidence type="ECO:0000256" key="3">
    <source>
        <dbReference type="ARBA" id="ARBA00022475"/>
    </source>
</evidence>
<feature type="transmembrane region" description="Helical" evidence="7">
    <location>
        <begin position="245"/>
        <end position="267"/>
    </location>
</feature>
<dbReference type="EMBL" id="MWPX01000076">
    <property type="protein sequence ID" value="OUM45918.1"/>
    <property type="molecule type" value="Genomic_DNA"/>
</dbReference>
<feature type="transmembrane region" description="Helical" evidence="7">
    <location>
        <begin position="121"/>
        <end position="141"/>
    </location>
</feature>
<keyword evidence="4 7" id="KW-0812">Transmembrane</keyword>
<protein>
    <recommendedName>
        <fullName evidence="8">EamA domain-containing protein</fullName>
    </recommendedName>
</protein>
<sequence>MIKNSTVPLFFLLVSAVIWGYNFVATKILLGVFTPNVLAFYSTFGAALILSVIFKKGLMQYSKTIMIRTFFASFFGIFLFNILVNYGMTQISPIDASLIIALVPLVSNMVDCIWLKNKLQVINVLATLLSISGVMLLVTNGDFDFNHFNKDMLQGYSIMMVAVFSFVIYITLGKQVMQSMKPTHYTTWCFIYGSVLLIIPAYFFGGLTSYSSLRLEHMVYLGFAIVFTGVIANSAYNYGVEKTNIVIASLFSNSIPIFTMLFSYLIFSEDITMAKLLAAVLVISGLILPAVKRKK</sequence>
<dbReference type="PANTHER" id="PTHR32322:SF18">
    <property type="entry name" value="S-ADENOSYLMETHIONINE_S-ADENOSYLHOMOCYSTEINE TRANSPORTER"/>
    <property type="match status" value="1"/>
</dbReference>
<evidence type="ECO:0000256" key="7">
    <source>
        <dbReference type="SAM" id="Phobius"/>
    </source>
</evidence>
<evidence type="ECO:0000256" key="5">
    <source>
        <dbReference type="ARBA" id="ARBA00022989"/>
    </source>
</evidence>
<organism evidence="9 10">
    <name type="scientific">Bacillus pseudomycoides</name>
    <dbReference type="NCBI Taxonomy" id="64104"/>
    <lineage>
        <taxon>Bacteria</taxon>
        <taxon>Bacillati</taxon>
        <taxon>Bacillota</taxon>
        <taxon>Bacilli</taxon>
        <taxon>Bacillales</taxon>
        <taxon>Bacillaceae</taxon>
        <taxon>Bacillus</taxon>
        <taxon>Bacillus cereus group</taxon>
    </lineage>
</organism>
<feature type="transmembrane region" description="Helical" evidence="7">
    <location>
        <begin position="96"/>
        <end position="114"/>
    </location>
</feature>
<dbReference type="Proteomes" id="UP000195321">
    <property type="component" value="Unassembled WGS sequence"/>
</dbReference>
<feature type="transmembrane region" description="Helical" evidence="7">
    <location>
        <begin position="153"/>
        <end position="173"/>
    </location>
</feature>
<feature type="transmembrane region" description="Helical" evidence="7">
    <location>
        <begin position="217"/>
        <end position="238"/>
    </location>
</feature>
<feature type="transmembrane region" description="Helical" evidence="7">
    <location>
        <begin position="273"/>
        <end position="291"/>
    </location>
</feature>
<evidence type="ECO:0000313" key="10">
    <source>
        <dbReference type="Proteomes" id="UP000195321"/>
    </source>
</evidence>
<dbReference type="PANTHER" id="PTHR32322">
    <property type="entry name" value="INNER MEMBRANE TRANSPORTER"/>
    <property type="match status" value="1"/>
</dbReference>